<reference evidence="3 4" key="1">
    <citation type="journal article" date="2018" name="PLoS Genet.">
        <title>Population sequencing reveals clonal diversity and ancestral inbreeding in the grapevine cultivar Chardonnay.</title>
        <authorList>
            <person name="Roach M.J."/>
            <person name="Johnson D.L."/>
            <person name="Bohlmann J."/>
            <person name="van Vuuren H.J."/>
            <person name="Jones S.J."/>
            <person name="Pretorius I.S."/>
            <person name="Schmidt S.A."/>
            <person name="Borneman A.R."/>
        </authorList>
    </citation>
    <scope>NUCLEOTIDE SEQUENCE [LARGE SCALE GENOMIC DNA]</scope>
    <source>
        <strain evidence="4">cv. Chardonnay</strain>
        <tissue evidence="3">Leaf</tissue>
    </source>
</reference>
<evidence type="ECO:0000313" key="4">
    <source>
        <dbReference type="Proteomes" id="UP000288805"/>
    </source>
</evidence>
<dbReference type="InterPro" id="IPR011990">
    <property type="entry name" value="TPR-like_helical_dom_sf"/>
</dbReference>
<dbReference type="AlphaFoldDB" id="A0A438KFS1"/>
<feature type="region of interest" description="Disordered" evidence="1">
    <location>
        <begin position="74"/>
        <end position="94"/>
    </location>
</feature>
<dbReference type="PANTHER" id="PTHR15696">
    <property type="entry name" value="SMG-7 SUPPRESSOR WITH MORPHOLOGICAL EFFECT ON GENITALIA PROTEIN 7"/>
    <property type="match status" value="1"/>
</dbReference>
<feature type="domain" description="DNA/RNA-binding" evidence="2">
    <location>
        <begin position="131"/>
        <end position="211"/>
    </location>
</feature>
<proteinExistence type="predicted"/>
<dbReference type="InterPro" id="IPR018834">
    <property type="entry name" value="DNA/RNA-bd_Est1-type"/>
</dbReference>
<dbReference type="PANTHER" id="PTHR15696:SF35">
    <property type="entry name" value="NONSENSE-MEDIATED MRNA DECAY FACTOR SMG7"/>
    <property type="match status" value="1"/>
</dbReference>
<sequence>MALKAWPLLGQIVVMVVVKELYDLARESYPSSYLLEAWLKWARLRREFLGSISWNRQNFSQLLGDAKASAVKESPVRMTAKGRGKGEAKLPSKDSNMETSIVKGTASKVLSLVSSSLNELLSSGLEEEMNFVHNVNRETEGQTYAEILQRTVLLQNAFTAVFEFMGHILKRCVQICDPSSSYLLPGILVFVEWLACCPDVAVGNDVDEKQATVRLVF</sequence>
<dbReference type="Pfam" id="PF10373">
    <property type="entry name" value="EST1_DNA_bind"/>
    <property type="match status" value="1"/>
</dbReference>
<comment type="caution">
    <text evidence="3">The sequence shown here is derived from an EMBL/GenBank/DDBJ whole genome shotgun (WGS) entry which is preliminary data.</text>
</comment>
<dbReference type="Proteomes" id="UP000288805">
    <property type="component" value="Unassembled WGS sequence"/>
</dbReference>
<protein>
    <submittedName>
        <fullName evidence="3">Protein SMG7</fullName>
    </submittedName>
</protein>
<accession>A0A438KFS1</accession>
<feature type="compositionally biased region" description="Basic and acidic residues" evidence="1">
    <location>
        <begin position="84"/>
        <end position="94"/>
    </location>
</feature>
<name>A0A438KFS1_VITVI</name>
<evidence type="ECO:0000259" key="2">
    <source>
        <dbReference type="Pfam" id="PF10373"/>
    </source>
</evidence>
<dbReference type="InterPro" id="IPR045153">
    <property type="entry name" value="Est1/Ebs1-like"/>
</dbReference>
<dbReference type="EMBL" id="QGNW01000007">
    <property type="protein sequence ID" value="RVX20046.1"/>
    <property type="molecule type" value="Genomic_DNA"/>
</dbReference>
<gene>
    <name evidence="3" type="primary">SMG7_5</name>
    <name evidence="3" type="ORF">CK203_004499</name>
</gene>
<dbReference type="SUPFAM" id="SSF48452">
    <property type="entry name" value="TPR-like"/>
    <property type="match status" value="1"/>
</dbReference>
<organism evidence="3 4">
    <name type="scientific">Vitis vinifera</name>
    <name type="common">Grape</name>
    <dbReference type="NCBI Taxonomy" id="29760"/>
    <lineage>
        <taxon>Eukaryota</taxon>
        <taxon>Viridiplantae</taxon>
        <taxon>Streptophyta</taxon>
        <taxon>Embryophyta</taxon>
        <taxon>Tracheophyta</taxon>
        <taxon>Spermatophyta</taxon>
        <taxon>Magnoliopsida</taxon>
        <taxon>eudicotyledons</taxon>
        <taxon>Gunneridae</taxon>
        <taxon>Pentapetalae</taxon>
        <taxon>rosids</taxon>
        <taxon>Vitales</taxon>
        <taxon>Vitaceae</taxon>
        <taxon>Viteae</taxon>
        <taxon>Vitis</taxon>
    </lineage>
</organism>
<evidence type="ECO:0000256" key="1">
    <source>
        <dbReference type="SAM" id="MobiDB-lite"/>
    </source>
</evidence>
<evidence type="ECO:0000313" key="3">
    <source>
        <dbReference type="EMBL" id="RVX20046.1"/>
    </source>
</evidence>